<evidence type="ECO:0000313" key="5">
    <source>
        <dbReference type="Proteomes" id="UP001159427"/>
    </source>
</evidence>
<feature type="region of interest" description="Disordered" evidence="3">
    <location>
        <begin position="397"/>
        <end position="428"/>
    </location>
</feature>
<comment type="caution">
    <text evidence="4">The sequence shown here is derived from an EMBL/GenBank/DDBJ whole genome shotgun (WGS) entry which is preliminary data.</text>
</comment>
<reference evidence="4 5" key="1">
    <citation type="submission" date="2022-05" db="EMBL/GenBank/DDBJ databases">
        <authorList>
            <consortium name="Genoscope - CEA"/>
            <person name="William W."/>
        </authorList>
    </citation>
    <scope>NUCLEOTIDE SEQUENCE [LARGE SCALE GENOMIC DNA]</scope>
</reference>
<feature type="compositionally biased region" description="Acidic residues" evidence="3">
    <location>
        <begin position="91"/>
        <end position="103"/>
    </location>
</feature>
<evidence type="ECO:0000256" key="1">
    <source>
        <dbReference type="ARBA" id="ARBA00022737"/>
    </source>
</evidence>
<evidence type="ECO:0008006" key="6">
    <source>
        <dbReference type="Google" id="ProtNLM"/>
    </source>
</evidence>
<proteinExistence type="predicted"/>
<gene>
    <name evidence="4" type="ORF">PEVE_00020175</name>
</gene>
<dbReference type="EMBL" id="CALNXI010000271">
    <property type="protein sequence ID" value="CAH3023693.1"/>
    <property type="molecule type" value="Genomic_DNA"/>
</dbReference>
<evidence type="ECO:0000256" key="3">
    <source>
        <dbReference type="SAM" id="MobiDB-lite"/>
    </source>
</evidence>
<feature type="compositionally biased region" description="Basic and acidic residues" evidence="3">
    <location>
        <begin position="109"/>
        <end position="120"/>
    </location>
</feature>
<dbReference type="Pfam" id="PF13812">
    <property type="entry name" value="PPR_3"/>
    <property type="match status" value="1"/>
</dbReference>
<dbReference type="Gene3D" id="1.25.40.10">
    <property type="entry name" value="Tetratricopeptide repeat domain"/>
    <property type="match status" value="3"/>
</dbReference>
<dbReference type="PANTHER" id="PTHR47941">
    <property type="entry name" value="PENTATRICOPEPTIDE REPEAT-CONTAINING PROTEIN 3, MITOCHONDRIAL"/>
    <property type="match status" value="1"/>
</dbReference>
<feature type="repeat" description="PPR" evidence="2">
    <location>
        <begin position="282"/>
        <end position="316"/>
    </location>
</feature>
<feature type="compositionally biased region" description="Polar residues" evidence="3">
    <location>
        <begin position="418"/>
        <end position="428"/>
    </location>
</feature>
<accession>A0ABN8M2R1</accession>
<keyword evidence="1" id="KW-0677">Repeat</keyword>
<feature type="compositionally biased region" description="Basic residues" evidence="3">
    <location>
        <begin position="121"/>
        <end position="131"/>
    </location>
</feature>
<dbReference type="NCBIfam" id="TIGR00756">
    <property type="entry name" value="PPR"/>
    <property type="match status" value="2"/>
</dbReference>
<dbReference type="Proteomes" id="UP001159427">
    <property type="component" value="Unassembled WGS sequence"/>
</dbReference>
<dbReference type="InterPro" id="IPR002885">
    <property type="entry name" value="PPR_rpt"/>
</dbReference>
<dbReference type="PROSITE" id="PS51375">
    <property type="entry name" value="PPR"/>
    <property type="match status" value="3"/>
</dbReference>
<keyword evidence="5" id="KW-1185">Reference proteome</keyword>
<sequence>MAAVKIRYGRLFCIFRLCYKPECFIPQGITVRGLCSTVISKLFYKTPLLSGKKRNGIRTTHDGFLKPRSFGQVDLRTRSRSKDVHSSRGEEDSEYDSESEDENILVGESNKRKQKSDQAAKFRKSKLRQKSAKTMTLRPSKYLFRDRKDWNEEKQWERREIPEDLKSKASWYSRQMAKLANEGEIEKVLELFSSFKEEKIPLTVEIFNIIISAYARGGRIRKAFKFYNDVKKRGLKPTPRTYTSLFNACSKSAAPSQSSLEHVEKLLAEINTRVSEKDFEINAITYNAAIQAVTVCGDPLRAFEIYDEMKYNNIKPDGHTFSSLLTACSLDNINGPSTALNLIEEMKALKIKPDIYIFNCVLKVMRDFKVFNQYQSAEATPPRQSVGNTEMPKVQCKGAQGNPNYMRNKEVSGDEDTNQGASYNQQGNNISNVKQVVDDLNLHNHFPGVEQFIQMMAVEDVYPDVRSFQLLLYLTTSKAEEEYLLELMKSCNVSPDVTFFNTLVKRSVSEGNLQKAKEHMKRLEETLNVSPSEKSYQTLARGCTNQEQRIALLDEIQSEGITPAQSVYGTLIAGAAKQRQFTSLIQLVKRMTRDGVKPNERMMETLERAYMLPCRRPILKGDTNRRLAKEKRFHHVEQKGFQTFFENWKEKIMKTEATSKEKRHLFDCEKHAELDDDASDDEDSKFSHL</sequence>
<feature type="compositionally biased region" description="Basic and acidic residues" evidence="3">
    <location>
        <begin position="76"/>
        <end position="90"/>
    </location>
</feature>
<evidence type="ECO:0000256" key="2">
    <source>
        <dbReference type="PROSITE-ProRule" id="PRU00708"/>
    </source>
</evidence>
<feature type="region of interest" description="Disordered" evidence="3">
    <location>
        <begin position="76"/>
        <end position="132"/>
    </location>
</feature>
<organism evidence="4 5">
    <name type="scientific">Porites evermanni</name>
    <dbReference type="NCBI Taxonomy" id="104178"/>
    <lineage>
        <taxon>Eukaryota</taxon>
        <taxon>Metazoa</taxon>
        <taxon>Cnidaria</taxon>
        <taxon>Anthozoa</taxon>
        <taxon>Hexacorallia</taxon>
        <taxon>Scleractinia</taxon>
        <taxon>Fungiina</taxon>
        <taxon>Poritidae</taxon>
        <taxon>Porites</taxon>
    </lineage>
</organism>
<dbReference type="Pfam" id="PF13041">
    <property type="entry name" value="PPR_2"/>
    <property type="match status" value="2"/>
</dbReference>
<feature type="repeat" description="PPR" evidence="2">
    <location>
        <begin position="564"/>
        <end position="598"/>
    </location>
</feature>
<feature type="repeat" description="PPR" evidence="2">
    <location>
        <begin position="203"/>
        <end position="237"/>
    </location>
</feature>
<protein>
    <recommendedName>
        <fullName evidence="6">Pentacotripeptide-repeat region of PRORP domain-containing protein</fullName>
    </recommendedName>
</protein>
<dbReference type="InterPro" id="IPR011990">
    <property type="entry name" value="TPR-like_helical_dom_sf"/>
</dbReference>
<name>A0ABN8M2R1_9CNID</name>
<evidence type="ECO:0000313" key="4">
    <source>
        <dbReference type="EMBL" id="CAH3023693.1"/>
    </source>
</evidence>